<feature type="domain" description="DUF6242" evidence="2">
    <location>
        <begin position="186"/>
        <end position="369"/>
    </location>
</feature>
<keyword evidence="1" id="KW-0812">Transmembrane</keyword>
<feature type="transmembrane region" description="Helical" evidence="1">
    <location>
        <begin position="7"/>
        <end position="25"/>
    </location>
</feature>
<dbReference type="Gene3D" id="2.130.10.10">
    <property type="entry name" value="YVTN repeat-like/Quinoprotein amine dehydrogenase"/>
    <property type="match status" value="1"/>
</dbReference>
<keyword evidence="1" id="KW-1133">Transmembrane helix</keyword>
<gene>
    <name evidence="4" type="ORF">KHB02_019340</name>
    <name evidence="3" type="ORF">KHB02_31185</name>
</gene>
<evidence type="ECO:0000256" key="1">
    <source>
        <dbReference type="SAM" id="Phobius"/>
    </source>
</evidence>
<dbReference type="EMBL" id="JAGYPE020000040">
    <property type="protein sequence ID" value="MCH6267678.1"/>
    <property type="molecule type" value="Genomic_DNA"/>
</dbReference>
<sequence>MKKTKSRLILFSSILIVIFIIFQMFNGVHENPNTKPVEVKKVDINSKLPYTVQVEESDQKPETIAYRIWFDFMNQLVSEGAITNKSFTRFTKLSGDENYFIAAVVFQVQLPEGTPKIDYGWGKMQDDRFVQNIVWKLSIKKEENLTYTLTNIERTTDTQIGLPPVETMEEYRENAGIEEPSKKINYEIKDDKLRVTYNSGKSWKVVPVAVEDLLGSTDQKLLYGSYVITSEITAFVLNKGLTVLISRDKGKSWDEVLVSDQLPSLRLRILGFTSGKDGYLIVTGDKTMSWEAHFIFKTNDGGQSWYNVGPAKDVYSLVTDGGFINDQLGFISFGEYRFEDQPPVPNLYRTTDGGVNWERVEVPIPEEYQGYFTIAEIPAFNGNEGILLVNQGPEGDYLGGKVLAKFTSQDQGKTWSFAGLVDPDGVLGARKK</sequence>
<evidence type="ECO:0000259" key="2">
    <source>
        <dbReference type="Pfam" id="PF25852"/>
    </source>
</evidence>
<dbReference type="InterPro" id="IPR058667">
    <property type="entry name" value="DUF6242_C"/>
</dbReference>
<dbReference type="RefSeq" id="WP_213145666.1">
    <property type="nucleotide sequence ID" value="NZ_JAGYPE020000040.1"/>
</dbReference>
<proteinExistence type="predicted"/>
<protein>
    <recommendedName>
        <fullName evidence="2">DUF6242 domain-containing protein</fullName>
    </recommendedName>
</protein>
<name>A0A942YBM1_9BACI</name>
<dbReference type="AlphaFoldDB" id="A0A942YBM1"/>
<keyword evidence="1" id="KW-0472">Membrane</keyword>
<keyword evidence="5" id="KW-1185">Reference proteome</keyword>
<reference evidence="3" key="1">
    <citation type="submission" date="2021-05" db="EMBL/GenBank/DDBJ databases">
        <title>Novel Bacillus species.</title>
        <authorList>
            <person name="Liu G."/>
        </authorList>
    </citation>
    <scope>NUCLEOTIDE SEQUENCE</scope>
    <source>
        <strain evidence="3 5">FJAT-50051</strain>
    </source>
</reference>
<evidence type="ECO:0000313" key="5">
    <source>
        <dbReference type="Proteomes" id="UP000677265"/>
    </source>
</evidence>
<evidence type="ECO:0000313" key="3">
    <source>
        <dbReference type="EMBL" id="MBS4185857.1"/>
    </source>
</evidence>
<dbReference type="SUPFAM" id="SSF110296">
    <property type="entry name" value="Oligoxyloglucan reducing end-specific cellobiohydrolase"/>
    <property type="match status" value="1"/>
</dbReference>
<dbReference type="InterPro" id="IPR015943">
    <property type="entry name" value="WD40/YVTN_repeat-like_dom_sf"/>
</dbReference>
<dbReference type="Pfam" id="PF25852">
    <property type="entry name" value="DUF6242_C"/>
    <property type="match status" value="1"/>
</dbReference>
<evidence type="ECO:0000313" key="4">
    <source>
        <dbReference type="EMBL" id="MCH6267678.1"/>
    </source>
</evidence>
<dbReference type="Proteomes" id="UP000677265">
    <property type="component" value="Unassembled WGS sequence"/>
</dbReference>
<accession>A0A942YBM1</accession>
<organism evidence="3">
    <name type="scientific">Neobacillus citreus</name>
    <dbReference type="NCBI Taxonomy" id="2833578"/>
    <lineage>
        <taxon>Bacteria</taxon>
        <taxon>Bacillati</taxon>
        <taxon>Bacillota</taxon>
        <taxon>Bacilli</taxon>
        <taxon>Bacillales</taxon>
        <taxon>Bacillaceae</taxon>
        <taxon>Neobacillus</taxon>
    </lineage>
</organism>
<comment type="caution">
    <text evidence="3">The sequence shown here is derived from an EMBL/GenBank/DDBJ whole genome shotgun (WGS) entry which is preliminary data.</text>
</comment>
<dbReference type="EMBL" id="JAGYPE010000006">
    <property type="protein sequence ID" value="MBS4185857.1"/>
    <property type="molecule type" value="Genomic_DNA"/>
</dbReference>